<comment type="subcellular location">
    <subcellularLocation>
        <location evidence="1">Cell membrane</location>
        <topology evidence="1">Multi-pass membrane protein</topology>
    </subcellularLocation>
</comment>
<feature type="transmembrane region" description="Helical" evidence="8">
    <location>
        <begin position="223"/>
        <end position="249"/>
    </location>
</feature>
<sequence>MLALGAVMVSALVVDLSVGPLSWSRLWHGLWQGDPLAWQVVGTLRLPRVLLAAGVGGLLAWAGAVMQSLFRNPLADPGLIGVSASAGLGAVLLIALTAASVSMQMLAAFVMAGGVLWGLYRLGTRHGVTDLAWLLLAGIAINAMASSGIGLSLYLSSDEALRRVTWWLLGSFSAASWLMVGLVFTGLFVCVAATPWLTRALDAWWLGESSAWQVGVAVQRIKLLSLALVALAAALAVATSGMIGFVGLVGPHVARLLLGPGHRWLLPGAVLAGMSLTLLADAAAHALLAPGELPVGLMLSALGGPFFFALLMRLRRV</sequence>
<dbReference type="EMBL" id="FSRE01000001">
    <property type="protein sequence ID" value="SIN69635.1"/>
    <property type="molecule type" value="Genomic_DNA"/>
</dbReference>
<keyword evidence="4" id="KW-1003">Cell membrane</keyword>
<comment type="similarity">
    <text evidence="2">Belongs to the binding-protein-dependent transport system permease family. FecCD subfamily.</text>
</comment>
<dbReference type="Proteomes" id="UP000198461">
    <property type="component" value="Unassembled WGS sequence"/>
</dbReference>
<feature type="transmembrane region" description="Helical" evidence="8">
    <location>
        <begin position="132"/>
        <end position="155"/>
    </location>
</feature>
<keyword evidence="10" id="KW-1185">Reference proteome</keyword>
<dbReference type="GO" id="GO:0022857">
    <property type="term" value="F:transmembrane transporter activity"/>
    <property type="evidence" value="ECO:0007669"/>
    <property type="project" value="InterPro"/>
</dbReference>
<evidence type="ECO:0000313" key="10">
    <source>
        <dbReference type="Proteomes" id="UP000198461"/>
    </source>
</evidence>
<dbReference type="SUPFAM" id="SSF81345">
    <property type="entry name" value="ABC transporter involved in vitamin B12 uptake, BtuC"/>
    <property type="match status" value="1"/>
</dbReference>
<dbReference type="GO" id="GO:0033214">
    <property type="term" value="P:siderophore-iron import into cell"/>
    <property type="evidence" value="ECO:0007669"/>
    <property type="project" value="TreeGrafter"/>
</dbReference>
<feature type="transmembrane region" description="Helical" evidence="8">
    <location>
        <begin position="295"/>
        <end position="314"/>
    </location>
</feature>
<dbReference type="PANTHER" id="PTHR30472">
    <property type="entry name" value="FERRIC ENTEROBACTIN TRANSPORT SYSTEM PERMEASE PROTEIN"/>
    <property type="match status" value="1"/>
</dbReference>
<protein>
    <submittedName>
        <fullName evidence="9">Iron complex transport system permease protein</fullName>
    </submittedName>
</protein>
<evidence type="ECO:0000256" key="5">
    <source>
        <dbReference type="ARBA" id="ARBA00022692"/>
    </source>
</evidence>
<feature type="transmembrane region" description="Helical" evidence="8">
    <location>
        <begin position="78"/>
        <end position="96"/>
    </location>
</feature>
<keyword evidence="7 8" id="KW-0472">Membrane</keyword>
<feature type="transmembrane region" description="Helical" evidence="8">
    <location>
        <begin position="48"/>
        <end position="66"/>
    </location>
</feature>
<keyword evidence="3" id="KW-0813">Transport</keyword>
<dbReference type="AlphaFoldDB" id="A0A1N6DFT1"/>
<name>A0A1N6DFT1_9GAMM</name>
<keyword evidence="6 8" id="KW-1133">Transmembrane helix</keyword>
<accession>A0A1N6DFT1</accession>
<evidence type="ECO:0000256" key="8">
    <source>
        <dbReference type="SAM" id="Phobius"/>
    </source>
</evidence>
<dbReference type="Gene3D" id="1.10.3470.10">
    <property type="entry name" value="ABC transporter involved in vitamin B12 uptake, BtuC"/>
    <property type="match status" value="1"/>
</dbReference>
<dbReference type="Pfam" id="PF01032">
    <property type="entry name" value="FecCD"/>
    <property type="match status" value="1"/>
</dbReference>
<evidence type="ECO:0000256" key="2">
    <source>
        <dbReference type="ARBA" id="ARBA00007935"/>
    </source>
</evidence>
<evidence type="ECO:0000256" key="6">
    <source>
        <dbReference type="ARBA" id="ARBA00022989"/>
    </source>
</evidence>
<reference evidence="10" key="1">
    <citation type="submission" date="2016-11" db="EMBL/GenBank/DDBJ databases">
        <authorList>
            <person name="Varghese N."/>
            <person name="Submissions S."/>
        </authorList>
    </citation>
    <scope>NUCLEOTIDE SEQUENCE [LARGE SCALE GENOMIC DNA]</scope>
    <source>
        <strain evidence="10">DSM 17737</strain>
    </source>
</reference>
<organism evidence="9 10">
    <name type="scientific">Sulfurivirga caldicuralii</name>
    <dbReference type="NCBI Taxonomy" id="364032"/>
    <lineage>
        <taxon>Bacteria</taxon>
        <taxon>Pseudomonadati</taxon>
        <taxon>Pseudomonadota</taxon>
        <taxon>Gammaproteobacteria</taxon>
        <taxon>Thiotrichales</taxon>
        <taxon>Piscirickettsiaceae</taxon>
        <taxon>Sulfurivirga</taxon>
    </lineage>
</organism>
<dbReference type="PANTHER" id="PTHR30472:SF25">
    <property type="entry name" value="ABC TRANSPORTER PERMEASE PROTEIN MJ0876-RELATED"/>
    <property type="match status" value="1"/>
</dbReference>
<dbReference type="STRING" id="364032.SAMN05443662_0110"/>
<dbReference type="InterPro" id="IPR037294">
    <property type="entry name" value="ABC_BtuC-like"/>
</dbReference>
<dbReference type="CDD" id="cd06550">
    <property type="entry name" value="TM_ABC_iron-siderophores_like"/>
    <property type="match status" value="1"/>
</dbReference>
<proteinExistence type="inferred from homology"/>
<feature type="transmembrane region" description="Helical" evidence="8">
    <location>
        <begin position="102"/>
        <end position="120"/>
    </location>
</feature>
<feature type="transmembrane region" description="Helical" evidence="8">
    <location>
        <begin position="175"/>
        <end position="197"/>
    </location>
</feature>
<evidence type="ECO:0000256" key="4">
    <source>
        <dbReference type="ARBA" id="ARBA00022475"/>
    </source>
</evidence>
<gene>
    <name evidence="9" type="ORF">SAMN05443662_0110</name>
</gene>
<evidence type="ECO:0000256" key="3">
    <source>
        <dbReference type="ARBA" id="ARBA00022448"/>
    </source>
</evidence>
<evidence type="ECO:0000256" key="7">
    <source>
        <dbReference type="ARBA" id="ARBA00023136"/>
    </source>
</evidence>
<dbReference type="InterPro" id="IPR000522">
    <property type="entry name" value="ABC_transptr_permease_BtuC"/>
</dbReference>
<dbReference type="GO" id="GO:0005886">
    <property type="term" value="C:plasma membrane"/>
    <property type="evidence" value="ECO:0007669"/>
    <property type="project" value="UniProtKB-SubCell"/>
</dbReference>
<feature type="transmembrane region" description="Helical" evidence="8">
    <location>
        <begin position="269"/>
        <end position="288"/>
    </location>
</feature>
<keyword evidence="5 8" id="KW-0812">Transmembrane</keyword>
<evidence type="ECO:0000313" key="9">
    <source>
        <dbReference type="EMBL" id="SIN69635.1"/>
    </source>
</evidence>
<evidence type="ECO:0000256" key="1">
    <source>
        <dbReference type="ARBA" id="ARBA00004651"/>
    </source>
</evidence>